<dbReference type="AlphaFoldDB" id="A0AAW0ZMM6"/>
<dbReference type="EMBL" id="JAWNGG020000163">
    <property type="protein sequence ID" value="KAK9298832.1"/>
    <property type="molecule type" value="Genomic_DNA"/>
</dbReference>
<accession>A0AAW0ZMM6</accession>
<feature type="compositionally biased region" description="Polar residues" evidence="1">
    <location>
        <begin position="75"/>
        <end position="88"/>
    </location>
</feature>
<reference evidence="2 3" key="1">
    <citation type="submission" date="2024-05" db="EMBL/GenBank/DDBJ databases">
        <title>The nuclear and mitochondrial genome assemblies of Tetragonisca angustula (Apidae: Meliponini), a tiny yet remarkable pollinator in the Neotropics.</title>
        <authorList>
            <person name="Ferrari R."/>
            <person name="Ricardo P.C."/>
            <person name="Dias F.C."/>
            <person name="Araujo N.S."/>
            <person name="Soares D.O."/>
            <person name="Zhou Q.-S."/>
            <person name="Zhu C.-D."/>
            <person name="Coutinho L."/>
            <person name="Airas M.C."/>
            <person name="Batista T.M."/>
        </authorList>
    </citation>
    <scope>NUCLEOTIDE SEQUENCE [LARGE SCALE GENOMIC DNA]</scope>
    <source>
        <strain evidence="2">ASF017062</strain>
        <tissue evidence="2">Abdomen</tissue>
    </source>
</reference>
<name>A0AAW0ZMM6_9HYME</name>
<feature type="compositionally biased region" description="Basic and acidic residues" evidence="1">
    <location>
        <begin position="54"/>
        <end position="66"/>
    </location>
</feature>
<sequence length="88" mass="9887">MIHCEPANGVLQLRRKIRPAAISEPQYSFRLWKGTFSSTVEEWYSTEAWNSRTPSERIEKDGEGGKLHAALTPKLGSSSRNSRPTGQI</sequence>
<proteinExistence type="predicted"/>
<keyword evidence="3" id="KW-1185">Reference proteome</keyword>
<protein>
    <submittedName>
        <fullName evidence="2">Uncharacterized protein</fullName>
    </submittedName>
</protein>
<evidence type="ECO:0000313" key="3">
    <source>
        <dbReference type="Proteomes" id="UP001432146"/>
    </source>
</evidence>
<evidence type="ECO:0000313" key="2">
    <source>
        <dbReference type="EMBL" id="KAK9298832.1"/>
    </source>
</evidence>
<gene>
    <name evidence="2" type="ORF">QLX08_007976</name>
</gene>
<comment type="caution">
    <text evidence="2">The sequence shown here is derived from an EMBL/GenBank/DDBJ whole genome shotgun (WGS) entry which is preliminary data.</text>
</comment>
<evidence type="ECO:0000256" key="1">
    <source>
        <dbReference type="SAM" id="MobiDB-lite"/>
    </source>
</evidence>
<feature type="region of interest" description="Disordered" evidence="1">
    <location>
        <begin position="50"/>
        <end position="88"/>
    </location>
</feature>
<dbReference type="Proteomes" id="UP001432146">
    <property type="component" value="Unassembled WGS sequence"/>
</dbReference>
<organism evidence="2 3">
    <name type="scientific">Tetragonisca angustula</name>
    <dbReference type="NCBI Taxonomy" id="166442"/>
    <lineage>
        <taxon>Eukaryota</taxon>
        <taxon>Metazoa</taxon>
        <taxon>Ecdysozoa</taxon>
        <taxon>Arthropoda</taxon>
        <taxon>Hexapoda</taxon>
        <taxon>Insecta</taxon>
        <taxon>Pterygota</taxon>
        <taxon>Neoptera</taxon>
        <taxon>Endopterygota</taxon>
        <taxon>Hymenoptera</taxon>
        <taxon>Apocrita</taxon>
        <taxon>Aculeata</taxon>
        <taxon>Apoidea</taxon>
        <taxon>Anthophila</taxon>
        <taxon>Apidae</taxon>
        <taxon>Tetragonisca</taxon>
    </lineage>
</organism>